<gene>
    <name evidence="3" type="ORF">BYL167_LOCUS592</name>
    <name evidence="1" type="ORF">CJN711_LOCUS850</name>
    <name evidence="4" type="ORF">GIL414_LOCUS3966</name>
    <name evidence="2" type="ORF">MBJ925_LOCUS1918</name>
    <name evidence="5" type="ORF">SMN809_LOCUS4846</name>
</gene>
<evidence type="ECO:0000313" key="2">
    <source>
        <dbReference type="EMBL" id="CAF1920372.1"/>
    </source>
</evidence>
<dbReference type="EMBL" id="CAJOBI010001161">
    <property type="protein sequence ID" value="CAF3866606.1"/>
    <property type="molecule type" value="Genomic_DNA"/>
</dbReference>
<evidence type="ECO:0000313" key="5">
    <source>
        <dbReference type="EMBL" id="CAF3866606.1"/>
    </source>
</evidence>
<evidence type="ECO:0000313" key="3">
    <source>
        <dbReference type="EMBL" id="CAF3755962.1"/>
    </source>
</evidence>
<dbReference type="EMBL" id="CAJOBH010000067">
    <property type="protein sequence ID" value="CAF3755962.1"/>
    <property type="molecule type" value="Genomic_DNA"/>
</dbReference>
<dbReference type="Proteomes" id="UP000681720">
    <property type="component" value="Unassembled WGS sequence"/>
</dbReference>
<dbReference type="Gene3D" id="1.10.10.60">
    <property type="entry name" value="Homeodomain-like"/>
    <property type="match status" value="1"/>
</dbReference>
<comment type="caution">
    <text evidence="1">The sequence shown here is derived from an EMBL/GenBank/DDBJ whole genome shotgun (WGS) entry which is preliminary data.</text>
</comment>
<evidence type="ECO:0000313" key="1">
    <source>
        <dbReference type="EMBL" id="CAF0970600.1"/>
    </source>
</evidence>
<protein>
    <recommendedName>
        <fullName evidence="7">HTH psq-type domain-containing protein</fullName>
    </recommendedName>
</protein>
<dbReference type="EMBL" id="CAJNOV010000057">
    <property type="protein sequence ID" value="CAF0970600.1"/>
    <property type="molecule type" value="Genomic_DNA"/>
</dbReference>
<dbReference type="Proteomes" id="UP000663855">
    <property type="component" value="Unassembled WGS sequence"/>
</dbReference>
<dbReference type="SUPFAM" id="SSF46689">
    <property type="entry name" value="Homeodomain-like"/>
    <property type="match status" value="1"/>
</dbReference>
<dbReference type="InterPro" id="IPR009057">
    <property type="entry name" value="Homeodomain-like_sf"/>
</dbReference>
<accession>A0A814ED83</accession>
<sequence>MASTSSKRCALSIEQKLEILETLKSKKPDDVAKDFNIGYSTVKKIRQNEEEIRKIALNNGNVSGGAAADQAGAENWINNVLPVVIGDYDLNDVFNADETGLYYKAAPSSTLAVAGSHPTGGKTPKDRVTVIFCAILREPKRRNA</sequence>
<dbReference type="Proteomes" id="UP000676336">
    <property type="component" value="Unassembled WGS sequence"/>
</dbReference>
<dbReference type="AlphaFoldDB" id="A0A814ED83"/>
<organism evidence="1 6">
    <name type="scientific">Rotaria magnacalcarata</name>
    <dbReference type="NCBI Taxonomy" id="392030"/>
    <lineage>
        <taxon>Eukaryota</taxon>
        <taxon>Metazoa</taxon>
        <taxon>Spiralia</taxon>
        <taxon>Gnathifera</taxon>
        <taxon>Rotifera</taxon>
        <taxon>Eurotatoria</taxon>
        <taxon>Bdelloidea</taxon>
        <taxon>Philodinida</taxon>
        <taxon>Philodinidae</taxon>
        <taxon>Rotaria</taxon>
    </lineage>
</organism>
<dbReference type="EMBL" id="CAJNRE010000125">
    <property type="protein sequence ID" value="CAF1920372.1"/>
    <property type="molecule type" value="Genomic_DNA"/>
</dbReference>
<dbReference type="Proteomes" id="UP000681967">
    <property type="component" value="Unassembled WGS sequence"/>
</dbReference>
<name>A0A814ED83_9BILA</name>
<dbReference type="EMBL" id="CAJOBJ010000918">
    <property type="protein sequence ID" value="CAF3851078.1"/>
    <property type="molecule type" value="Genomic_DNA"/>
</dbReference>
<evidence type="ECO:0000313" key="6">
    <source>
        <dbReference type="Proteomes" id="UP000663855"/>
    </source>
</evidence>
<proteinExistence type="predicted"/>
<evidence type="ECO:0008006" key="7">
    <source>
        <dbReference type="Google" id="ProtNLM"/>
    </source>
</evidence>
<reference evidence="1" key="1">
    <citation type="submission" date="2021-02" db="EMBL/GenBank/DDBJ databases">
        <authorList>
            <person name="Nowell W R."/>
        </authorList>
    </citation>
    <scope>NUCLEOTIDE SEQUENCE</scope>
</reference>
<evidence type="ECO:0000313" key="4">
    <source>
        <dbReference type="EMBL" id="CAF3851078.1"/>
    </source>
</evidence>
<dbReference type="Proteomes" id="UP000663824">
    <property type="component" value="Unassembled WGS sequence"/>
</dbReference>